<feature type="transmembrane region" description="Helical" evidence="8">
    <location>
        <begin position="66"/>
        <end position="83"/>
    </location>
</feature>
<feature type="transmembrane region" description="Helical" evidence="8">
    <location>
        <begin position="178"/>
        <end position="195"/>
    </location>
</feature>
<sequence length="217" mass="24217">MIDWLTGTAFEVAGTGTTWAELLGFATGVLNVWLVVRQRIANWPVGIANVLLLMLLFWTAGLYADAGLQVVYVALGCYGWWHWLFGGERRSRLTVSRTERREWLALAVVGVLLTGALWVLLDRATDSTVPLPDALTTALSLLATYGQTRKRVESWWLWIAADLIYIPLYAYKGLWLTAGLYLVFLALCVFGLRAWRADQRRVERPTPVPPGPAPVSA</sequence>
<dbReference type="NCBIfam" id="TIGR01528">
    <property type="entry name" value="NMN_trans_PnuC"/>
    <property type="match status" value="1"/>
</dbReference>
<dbReference type="Pfam" id="PF04973">
    <property type="entry name" value="NMN_transporter"/>
    <property type="match status" value="1"/>
</dbReference>
<dbReference type="PANTHER" id="PTHR36122:SF2">
    <property type="entry name" value="NICOTINAMIDE RIBOSIDE TRANSPORTER PNUC"/>
    <property type="match status" value="1"/>
</dbReference>
<keyword evidence="6 8" id="KW-1133">Transmembrane helix</keyword>
<dbReference type="InterPro" id="IPR006419">
    <property type="entry name" value="NMN_transpt_PnuC"/>
</dbReference>
<feature type="transmembrane region" description="Helical" evidence="8">
    <location>
        <begin position="43"/>
        <end position="60"/>
    </location>
</feature>
<evidence type="ECO:0000256" key="2">
    <source>
        <dbReference type="ARBA" id="ARBA00006669"/>
    </source>
</evidence>
<keyword evidence="7 8" id="KW-0472">Membrane</keyword>
<evidence type="ECO:0000256" key="3">
    <source>
        <dbReference type="ARBA" id="ARBA00022448"/>
    </source>
</evidence>
<dbReference type="Proteomes" id="UP001596226">
    <property type="component" value="Unassembled WGS sequence"/>
</dbReference>
<evidence type="ECO:0000256" key="8">
    <source>
        <dbReference type="SAM" id="Phobius"/>
    </source>
</evidence>
<reference evidence="10" key="1">
    <citation type="journal article" date="2019" name="Int. J. Syst. Evol. Microbiol.">
        <title>The Global Catalogue of Microorganisms (GCM) 10K type strain sequencing project: providing services to taxonomists for standard genome sequencing and annotation.</title>
        <authorList>
            <consortium name="The Broad Institute Genomics Platform"/>
            <consortium name="The Broad Institute Genome Sequencing Center for Infectious Disease"/>
            <person name="Wu L."/>
            <person name="Ma J."/>
        </authorList>
    </citation>
    <scope>NUCLEOTIDE SEQUENCE [LARGE SCALE GENOMIC DNA]</scope>
    <source>
        <strain evidence="10">CGMCC 4.7144</strain>
    </source>
</reference>
<gene>
    <name evidence="9" type="primary">pnuC</name>
    <name evidence="9" type="ORF">ACFQGL_30270</name>
</gene>
<evidence type="ECO:0000256" key="7">
    <source>
        <dbReference type="ARBA" id="ARBA00023136"/>
    </source>
</evidence>
<evidence type="ECO:0000256" key="4">
    <source>
        <dbReference type="ARBA" id="ARBA00022475"/>
    </source>
</evidence>
<comment type="caution">
    <text evidence="9">The sequence shown here is derived from an EMBL/GenBank/DDBJ whole genome shotgun (WGS) entry which is preliminary data.</text>
</comment>
<evidence type="ECO:0000256" key="6">
    <source>
        <dbReference type="ARBA" id="ARBA00022989"/>
    </source>
</evidence>
<evidence type="ECO:0000313" key="10">
    <source>
        <dbReference type="Proteomes" id="UP001596226"/>
    </source>
</evidence>
<keyword evidence="3" id="KW-0813">Transport</keyword>
<comment type="subcellular location">
    <subcellularLocation>
        <location evidence="1">Cell membrane</location>
        <topology evidence="1">Multi-pass membrane protein</topology>
    </subcellularLocation>
</comment>
<keyword evidence="10" id="KW-1185">Reference proteome</keyword>
<evidence type="ECO:0000256" key="5">
    <source>
        <dbReference type="ARBA" id="ARBA00022692"/>
    </source>
</evidence>
<dbReference type="EMBL" id="JBHSQS010000036">
    <property type="protein sequence ID" value="MFC5927636.1"/>
    <property type="molecule type" value="Genomic_DNA"/>
</dbReference>
<keyword evidence="4" id="KW-1003">Cell membrane</keyword>
<organism evidence="9 10">
    <name type="scientific">Micromonospora vulcania</name>
    <dbReference type="NCBI Taxonomy" id="1441873"/>
    <lineage>
        <taxon>Bacteria</taxon>
        <taxon>Bacillati</taxon>
        <taxon>Actinomycetota</taxon>
        <taxon>Actinomycetes</taxon>
        <taxon>Micromonosporales</taxon>
        <taxon>Micromonosporaceae</taxon>
        <taxon>Micromonospora</taxon>
    </lineage>
</organism>
<evidence type="ECO:0000256" key="1">
    <source>
        <dbReference type="ARBA" id="ARBA00004651"/>
    </source>
</evidence>
<name>A0ABW1HEM2_9ACTN</name>
<dbReference type="RefSeq" id="WP_377516075.1">
    <property type="nucleotide sequence ID" value="NZ_JBHSQS010000036.1"/>
</dbReference>
<evidence type="ECO:0000313" key="9">
    <source>
        <dbReference type="EMBL" id="MFC5927636.1"/>
    </source>
</evidence>
<dbReference type="PANTHER" id="PTHR36122">
    <property type="entry name" value="NICOTINAMIDE RIBOSIDE TRANSPORTER PNUC"/>
    <property type="match status" value="1"/>
</dbReference>
<accession>A0ABW1HEM2</accession>
<keyword evidence="5 8" id="KW-0812">Transmembrane</keyword>
<comment type="similarity">
    <text evidence="2">Belongs to the nicotinamide ribonucleoside (NR) uptake permease (TC 4.B.1) family.</text>
</comment>
<proteinExistence type="inferred from homology"/>
<protein>
    <submittedName>
        <fullName evidence="9">Nicotinamide riboside transporter PnuC</fullName>
    </submittedName>
</protein>
<feature type="transmembrane region" description="Helical" evidence="8">
    <location>
        <begin position="103"/>
        <end position="121"/>
    </location>
</feature>
<feature type="transmembrane region" description="Helical" evidence="8">
    <location>
        <begin position="12"/>
        <end position="36"/>
    </location>
</feature>